<feature type="region of interest" description="Disordered" evidence="1">
    <location>
        <begin position="1"/>
        <end position="23"/>
    </location>
</feature>
<name>A0A699QNA7_TANCI</name>
<dbReference type="EMBL" id="BKCJ011010984">
    <property type="protein sequence ID" value="GFC66415.1"/>
    <property type="molecule type" value="Genomic_DNA"/>
</dbReference>
<feature type="compositionally biased region" description="Basic residues" evidence="1">
    <location>
        <begin position="1"/>
        <end position="15"/>
    </location>
</feature>
<evidence type="ECO:0000256" key="1">
    <source>
        <dbReference type="SAM" id="MobiDB-lite"/>
    </source>
</evidence>
<organism evidence="2">
    <name type="scientific">Tanacetum cinerariifolium</name>
    <name type="common">Dalmatian daisy</name>
    <name type="synonym">Chrysanthemum cinerariifolium</name>
    <dbReference type="NCBI Taxonomy" id="118510"/>
    <lineage>
        <taxon>Eukaryota</taxon>
        <taxon>Viridiplantae</taxon>
        <taxon>Streptophyta</taxon>
        <taxon>Embryophyta</taxon>
        <taxon>Tracheophyta</taxon>
        <taxon>Spermatophyta</taxon>
        <taxon>Magnoliopsida</taxon>
        <taxon>eudicotyledons</taxon>
        <taxon>Gunneridae</taxon>
        <taxon>Pentapetalae</taxon>
        <taxon>asterids</taxon>
        <taxon>campanulids</taxon>
        <taxon>Asterales</taxon>
        <taxon>Asteraceae</taxon>
        <taxon>Asteroideae</taxon>
        <taxon>Anthemideae</taxon>
        <taxon>Anthemidinae</taxon>
        <taxon>Tanacetum</taxon>
    </lineage>
</organism>
<protein>
    <submittedName>
        <fullName evidence="2">Uncharacterized protein</fullName>
    </submittedName>
</protein>
<dbReference type="AlphaFoldDB" id="A0A699QNA7"/>
<accession>A0A699QNA7</accession>
<comment type="caution">
    <text evidence="2">The sequence shown here is derived from an EMBL/GenBank/DDBJ whole genome shotgun (WGS) entry which is preliminary data.</text>
</comment>
<proteinExistence type="predicted"/>
<gene>
    <name evidence="2" type="ORF">Tci_838385</name>
</gene>
<evidence type="ECO:0000313" key="2">
    <source>
        <dbReference type="EMBL" id="GFC66415.1"/>
    </source>
</evidence>
<sequence length="79" mass="9854">MWKQYIKRYHGKKKSPQTENEARKNMMTYLKNTDGYKMDFFKGMSYNEIRPIFQDRFDENIRFLLKSREEMEEEDQEVL</sequence>
<reference evidence="2" key="1">
    <citation type="journal article" date="2019" name="Sci. Rep.">
        <title>Draft genome of Tanacetum cinerariifolium, the natural source of mosquito coil.</title>
        <authorList>
            <person name="Yamashiro T."/>
            <person name="Shiraishi A."/>
            <person name="Satake H."/>
            <person name="Nakayama K."/>
        </authorList>
    </citation>
    <scope>NUCLEOTIDE SEQUENCE</scope>
</reference>